<dbReference type="InterPro" id="IPR011033">
    <property type="entry name" value="PRC_barrel-like_sf"/>
</dbReference>
<protein>
    <submittedName>
        <fullName evidence="2">YlmC/YmxH family sporulation protein</fullName>
    </submittedName>
</protein>
<accession>A0ABV1DZ35</accession>
<dbReference type="SUPFAM" id="SSF50346">
    <property type="entry name" value="PRC-barrel domain"/>
    <property type="match status" value="1"/>
</dbReference>
<name>A0ABV1DZ35_9FIRM</name>
<organism evidence="2 3">
    <name type="scientific">Solibaculum intestinale</name>
    <dbReference type="NCBI Taxonomy" id="3133165"/>
    <lineage>
        <taxon>Bacteria</taxon>
        <taxon>Bacillati</taxon>
        <taxon>Bacillota</taxon>
        <taxon>Clostridia</taxon>
        <taxon>Eubacteriales</taxon>
        <taxon>Oscillospiraceae</taxon>
        <taxon>Solibaculum</taxon>
    </lineage>
</organism>
<keyword evidence="3" id="KW-1185">Reference proteome</keyword>
<dbReference type="InterPro" id="IPR027275">
    <property type="entry name" value="PRC-brl_dom"/>
</dbReference>
<reference evidence="2 3" key="1">
    <citation type="submission" date="2024-03" db="EMBL/GenBank/DDBJ databases">
        <title>Human intestinal bacterial collection.</title>
        <authorList>
            <person name="Pauvert C."/>
            <person name="Hitch T.C.A."/>
            <person name="Clavel T."/>
        </authorList>
    </citation>
    <scope>NUCLEOTIDE SEQUENCE [LARGE SCALE GENOMIC DNA]</scope>
    <source>
        <strain evidence="2 3">CLA-JM-H44</strain>
    </source>
</reference>
<dbReference type="RefSeq" id="WP_349218805.1">
    <property type="nucleotide sequence ID" value="NZ_JBBMFD010000006.1"/>
</dbReference>
<gene>
    <name evidence="2" type="ORF">WMO26_05695</name>
</gene>
<dbReference type="NCBIfam" id="TIGR02888">
    <property type="entry name" value="spore_YlmC_YmxH"/>
    <property type="match status" value="1"/>
</dbReference>
<dbReference type="EMBL" id="JBBMFD010000006">
    <property type="protein sequence ID" value="MEQ2440319.1"/>
    <property type="molecule type" value="Genomic_DNA"/>
</dbReference>
<dbReference type="PANTHER" id="PTHR40061">
    <property type="entry name" value="SPORULATION PROTEIN YLMC-RELATED"/>
    <property type="match status" value="1"/>
</dbReference>
<dbReference type="Pfam" id="PF05239">
    <property type="entry name" value="PRC"/>
    <property type="match status" value="1"/>
</dbReference>
<evidence type="ECO:0000259" key="1">
    <source>
        <dbReference type="Pfam" id="PF05239"/>
    </source>
</evidence>
<evidence type="ECO:0000313" key="2">
    <source>
        <dbReference type="EMBL" id="MEQ2440319.1"/>
    </source>
</evidence>
<dbReference type="InterPro" id="IPR014238">
    <property type="entry name" value="Spore_YlmC/YmxH"/>
</dbReference>
<dbReference type="Gene3D" id="2.30.30.240">
    <property type="entry name" value="PRC-barrel domain"/>
    <property type="match status" value="1"/>
</dbReference>
<evidence type="ECO:0000313" key="3">
    <source>
        <dbReference type="Proteomes" id="UP001489509"/>
    </source>
</evidence>
<feature type="domain" description="PRC-barrel" evidence="1">
    <location>
        <begin position="4"/>
        <end position="78"/>
    </location>
</feature>
<comment type="caution">
    <text evidence="2">The sequence shown here is derived from an EMBL/GenBank/DDBJ whole genome shotgun (WGS) entry which is preliminary data.</text>
</comment>
<proteinExistence type="predicted"/>
<dbReference type="Proteomes" id="UP001489509">
    <property type="component" value="Unassembled WGS sequence"/>
</dbReference>
<dbReference type="PANTHER" id="PTHR40061:SF1">
    <property type="entry name" value="SPORULATION PROTEIN YLMC-RELATED"/>
    <property type="match status" value="1"/>
</dbReference>
<sequence length="102" mass="11510">MHCRISDLRCKEVVNVKTGTKIGMVCDVAVDTCNATVLSIIVYGRCKFFGLLGREDDIVIPWCDINIIGRDTVLVNFNERPCRKKKRKGVFRNAFKGLMGND</sequence>